<name>A0A9N9BPQ1_9GLOM</name>
<evidence type="ECO:0000313" key="3">
    <source>
        <dbReference type="Proteomes" id="UP000789570"/>
    </source>
</evidence>
<comment type="caution">
    <text evidence="2">The sequence shown here is derived from an EMBL/GenBank/DDBJ whole genome shotgun (WGS) entry which is preliminary data.</text>
</comment>
<keyword evidence="3" id="KW-1185">Reference proteome</keyword>
<proteinExistence type="predicted"/>
<sequence>MSIKDDDGQKRYQIAISQDGKYAVTFDAATLQIKILKNTDHREFDTETKNVESSEPNVSNEINESSEINKPIVHFELHEDLSIYKFYTIDDDPTSKTPSDVYDRWSIDISNIEDENFIFIAASRIDKKFMKKTGEYKTRDEKVKMIAKNYNDGDVCIDVHCFPNDQTDCETAIYCLKLEDEKIQELINYNRLSGICKFVPKESDNDIKDVDISKKFILLNYNGIYSFEYNKENKTFNFVERFNYPRIVMNEIEEVSREDSQDCMNLLLSHINKKYFLIEEKNGDKKGDDEKVLEVYDLENMQLETSLNISIVDDNENYKKVYSIDKQKLQICFSLGPQTIGIFLLEHGSEIAIRKFEEINNIQLIEFINSDEKLLLIGSDSENDDLNIIIWDIYDTDKVDEVEKISLEHLTAQHLSICLASTSGNLLQVNDEGKVTSILKMIEEVKANNENNESKSENPDLKIYDPKSKELPPYKNFENHTIYFYEKIDGNFDNIKPAIEDPEPWVSNKYKKISFCLYYDGLESLQLIVDNQKNEHHHRLHIANVRFGLKYFRMEVYWYEKESDDEKIIEWNDINDNANGIRYACEALKSLNMHAKARTSYFKIHKYHEIVKYINHIVGRFTEKRPQRYRLLDVRYRIMKNLILGDCDHLIHCLLFGFGMDLYIPKHKFWYEERKNLEYIIIDEDMNLRIGKKEGENPETDGKPNLHVELPTTDVNLAIFHFRDRKPNDTIIITYILKYYVSYAENFCNLLKMVSETFYLLNTLKYEECIRVLKNESNTFEKDSLIDSDASKDLLEKFKLKLTSPEDDRITKFQRNTDYTLILKNILLFIFIPRWYNNKDRTKYENVDDIFDLPDIEKTIQYRWPNDSNSTISEGTTNSSDNPFSTFPTTLDAAYFWTNGNWIQRELFKSWSVEIFTIITSLLIVIILQNMLIAIMGNVYESAADKSKQAVLKYKAIQISDYDKLHHRFDFWYQDPKVVPSKKSVRKFIKASHQDKYISGFATDLDYDQYSIWRFDNEEIG</sequence>
<gene>
    <name evidence="2" type="ORF">FCALED_LOCUS7315</name>
</gene>
<accession>A0A9N9BPQ1</accession>
<dbReference type="OrthoDB" id="2358513at2759"/>
<evidence type="ECO:0000313" key="2">
    <source>
        <dbReference type="EMBL" id="CAG8575470.1"/>
    </source>
</evidence>
<protein>
    <submittedName>
        <fullName evidence="2">696_t:CDS:1</fullName>
    </submittedName>
</protein>
<evidence type="ECO:0000256" key="1">
    <source>
        <dbReference type="SAM" id="Phobius"/>
    </source>
</evidence>
<dbReference type="AlphaFoldDB" id="A0A9N9BPQ1"/>
<keyword evidence="1" id="KW-0472">Membrane</keyword>
<dbReference type="Proteomes" id="UP000789570">
    <property type="component" value="Unassembled WGS sequence"/>
</dbReference>
<feature type="transmembrane region" description="Helical" evidence="1">
    <location>
        <begin position="915"/>
        <end position="940"/>
    </location>
</feature>
<dbReference type="EMBL" id="CAJVPQ010001915">
    <property type="protein sequence ID" value="CAG8575470.1"/>
    <property type="molecule type" value="Genomic_DNA"/>
</dbReference>
<reference evidence="2" key="1">
    <citation type="submission" date="2021-06" db="EMBL/GenBank/DDBJ databases">
        <authorList>
            <person name="Kallberg Y."/>
            <person name="Tangrot J."/>
            <person name="Rosling A."/>
        </authorList>
    </citation>
    <scope>NUCLEOTIDE SEQUENCE</scope>
    <source>
        <strain evidence="2">UK204</strain>
    </source>
</reference>
<keyword evidence="1" id="KW-1133">Transmembrane helix</keyword>
<keyword evidence="1" id="KW-0812">Transmembrane</keyword>
<organism evidence="2 3">
    <name type="scientific">Funneliformis caledonium</name>
    <dbReference type="NCBI Taxonomy" id="1117310"/>
    <lineage>
        <taxon>Eukaryota</taxon>
        <taxon>Fungi</taxon>
        <taxon>Fungi incertae sedis</taxon>
        <taxon>Mucoromycota</taxon>
        <taxon>Glomeromycotina</taxon>
        <taxon>Glomeromycetes</taxon>
        <taxon>Glomerales</taxon>
        <taxon>Glomeraceae</taxon>
        <taxon>Funneliformis</taxon>
    </lineage>
</organism>